<gene>
    <name evidence="1" type="ORF">L2E82_01606</name>
</gene>
<organism evidence="1 2">
    <name type="scientific">Cichorium intybus</name>
    <name type="common">Chicory</name>
    <dbReference type="NCBI Taxonomy" id="13427"/>
    <lineage>
        <taxon>Eukaryota</taxon>
        <taxon>Viridiplantae</taxon>
        <taxon>Streptophyta</taxon>
        <taxon>Embryophyta</taxon>
        <taxon>Tracheophyta</taxon>
        <taxon>Spermatophyta</taxon>
        <taxon>Magnoliopsida</taxon>
        <taxon>eudicotyledons</taxon>
        <taxon>Gunneridae</taxon>
        <taxon>Pentapetalae</taxon>
        <taxon>asterids</taxon>
        <taxon>campanulids</taxon>
        <taxon>Asterales</taxon>
        <taxon>Asteraceae</taxon>
        <taxon>Cichorioideae</taxon>
        <taxon>Cichorieae</taxon>
        <taxon>Cichoriinae</taxon>
        <taxon>Cichorium</taxon>
    </lineage>
</organism>
<reference evidence="2" key="1">
    <citation type="journal article" date="2022" name="Mol. Ecol. Resour.">
        <title>The genomes of chicory, endive, great burdock and yacon provide insights into Asteraceae palaeo-polyploidization history and plant inulin production.</title>
        <authorList>
            <person name="Fan W."/>
            <person name="Wang S."/>
            <person name="Wang H."/>
            <person name="Wang A."/>
            <person name="Jiang F."/>
            <person name="Liu H."/>
            <person name="Zhao H."/>
            <person name="Xu D."/>
            <person name="Zhang Y."/>
        </authorList>
    </citation>
    <scope>NUCLEOTIDE SEQUENCE [LARGE SCALE GENOMIC DNA]</scope>
    <source>
        <strain evidence="2">cv. Punajuju</strain>
    </source>
</reference>
<sequence>MMLKPRSAKSGRGIPSLDYASLFNSRTHTISMCSSSLSRISINSLHKGNGKSKIRKGGKVDRDLRVFHGRGGDIPLEVMGLLRCRFRGISKEADKIDGSLTNVKRIERSKSSAAKK</sequence>
<dbReference type="EMBL" id="CM042009">
    <property type="protein sequence ID" value="KAI3788828.1"/>
    <property type="molecule type" value="Genomic_DNA"/>
</dbReference>
<keyword evidence="2" id="KW-1185">Reference proteome</keyword>
<comment type="caution">
    <text evidence="1">The sequence shown here is derived from an EMBL/GenBank/DDBJ whole genome shotgun (WGS) entry which is preliminary data.</text>
</comment>
<name>A0ACB9GZ24_CICIN</name>
<accession>A0ACB9GZ24</accession>
<dbReference type="Proteomes" id="UP001055811">
    <property type="component" value="Linkage Group LG01"/>
</dbReference>
<reference evidence="1 2" key="2">
    <citation type="journal article" date="2022" name="Mol. Ecol. Resour.">
        <title>The genomes of chicory, endive, great burdock and yacon provide insights into Asteraceae paleo-polyploidization history and plant inulin production.</title>
        <authorList>
            <person name="Fan W."/>
            <person name="Wang S."/>
            <person name="Wang H."/>
            <person name="Wang A."/>
            <person name="Jiang F."/>
            <person name="Liu H."/>
            <person name="Zhao H."/>
            <person name="Xu D."/>
            <person name="Zhang Y."/>
        </authorList>
    </citation>
    <scope>NUCLEOTIDE SEQUENCE [LARGE SCALE GENOMIC DNA]</scope>
    <source>
        <strain evidence="2">cv. Punajuju</strain>
        <tissue evidence="1">Leaves</tissue>
    </source>
</reference>
<protein>
    <submittedName>
        <fullName evidence="1">Uncharacterized protein</fullName>
    </submittedName>
</protein>
<evidence type="ECO:0000313" key="2">
    <source>
        <dbReference type="Proteomes" id="UP001055811"/>
    </source>
</evidence>
<proteinExistence type="predicted"/>
<evidence type="ECO:0000313" key="1">
    <source>
        <dbReference type="EMBL" id="KAI3788828.1"/>
    </source>
</evidence>